<sequence length="47" mass="5394">MCQRALSHLGDCSLWNSHPGWLCVLRPRLPIHMGRINRVQLPSNSSR</sequence>
<proteinExistence type="predicted"/>
<dbReference type="AlphaFoldDB" id="A0A8J4SKX3"/>
<dbReference type="Proteomes" id="UP000748531">
    <property type="component" value="Unassembled WGS sequence"/>
</dbReference>
<protein>
    <submittedName>
        <fullName evidence="1">Uncharacterized protein</fullName>
    </submittedName>
</protein>
<reference evidence="1" key="1">
    <citation type="submission" date="2019-05" db="EMBL/GenBank/DDBJ databases">
        <title>Annotation for the trematode Paragonimus heterotremus.</title>
        <authorList>
            <person name="Choi Y.-J."/>
        </authorList>
    </citation>
    <scope>NUCLEOTIDE SEQUENCE</scope>
    <source>
        <strain evidence="1">LC</strain>
    </source>
</reference>
<evidence type="ECO:0000313" key="1">
    <source>
        <dbReference type="EMBL" id="KAF5395777.1"/>
    </source>
</evidence>
<accession>A0A8J4SKX3</accession>
<comment type="caution">
    <text evidence="1">The sequence shown here is derived from an EMBL/GenBank/DDBJ whole genome shotgun (WGS) entry which is preliminary data.</text>
</comment>
<gene>
    <name evidence="1" type="ORF">PHET_11689</name>
</gene>
<evidence type="ECO:0000313" key="2">
    <source>
        <dbReference type="Proteomes" id="UP000748531"/>
    </source>
</evidence>
<keyword evidence="2" id="KW-1185">Reference proteome</keyword>
<name>A0A8J4SKX3_9TREM</name>
<organism evidence="1 2">
    <name type="scientific">Paragonimus heterotremus</name>
    <dbReference type="NCBI Taxonomy" id="100268"/>
    <lineage>
        <taxon>Eukaryota</taxon>
        <taxon>Metazoa</taxon>
        <taxon>Spiralia</taxon>
        <taxon>Lophotrochozoa</taxon>
        <taxon>Platyhelminthes</taxon>
        <taxon>Trematoda</taxon>
        <taxon>Digenea</taxon>
        <taxon>Plagiorchiida</taxon>
        <taxon>Troglotremata</taxon>
        <taxon>Troglotrematidae</taxon>
        <taxon>Paragonimus</taxon>
    </lineage>
</organism>
<dbReference type="EMBL" id="LUCH01010451">
    <property type="protein sequence ID" value="KAF5395777.1"/>
    <property type="molecule type" value="Genomic_DNA"/>
</dbReference>